<evidence type="ECO:0000256" key="13">
    <source>
        <dbReference type="RuleBase" id="RU000492"/>
    </source>
</evidence>
<feature type="compositionally biased region" description="Low complexity" evidence="15">
    <location>
        <begin position="1"/>
        <end position="11"/>
    </location>
</feature>
<evidence type="ECO:0000259" key="17">
    <source>
        <dbReference type="PROSITE" id="PS51194"/>
    </source>
</evidence>
<evidence type="ECO:0000256" key="3">
    <source>
        <dbReference type="ARBA" id="ARBA00022552"/>
    </source>
</evidence>
<evidence type="ECO:0000256" key="6">
    <source>
        <dbReference type="ARBA" id="ARBA00022806"/>
    </source>
</evidence>
<dbReference type="CDD" id="cd18787">
    <property type="entry name" value="SF2_C_DEAD"/>
    <property type="match status" value="1"/>
</dbReference>
<feature type="compositionally biased region" description="Basic and acidic residues" evidence="15">
    <location>
        <begin position="592"/>
        <end position="612"/>
    </location>
</feature>
<dbReference type="GO" id="GO:0005730">
    <property type="term" value="C:nucleolus"/>
    <property type="evidence" value="ECO:0007669"/>
    <property type="project" value="UniProtKB-SubCell"/>
</dbReference>
<evidence type="ECO:0000256" key="1">
    <source>
        <dbReference type="ARBA" id="ARBA00004604"/>
    </source>
</evidence>
<comment type="domain">
    <text evidence="14">The Q motif is unique to and characteristic of the DEAD box family of RNA helicases and controls ATP binding and hydrolysis.</text>
</comment>
<dbReference type="AlphaFoldDB" id="A0A8H5AZU0"/>
<feature type="domain" description="Helicase C-terminal" evidence="17">
    <location>
        <begin position="310"/>
        <end position="479"/>
    </location>
</feature>
<dbReference type="PROSITE" id="PS00039">
    <property type="entry name" value="DEAD_ATP_HELICASE"/>
    <property type="match status" value="1"/>
</dbReference>
<evidence type="ECO:0000256" key="15">
    <source>
        <dbReference type="SAM" id="MobiDB-lite"/>
    </source>
</evidence>
<dbReference type="GO" id="GO:0006364">
    <property type="term" value="P:rRNA processing"/>
    <property type="evidence" value="ECO:0007669"/>
    <property type="project" value="UniProtKB-KW"/>
</dbReference>
<dbReference type="GO" id="GO:0016787">
    <property type="term" value="F:hydrolase activity"/>
    <property type="evidence" value="ECO:0007669"/>
    <property type="project" value="UniProtKB-KW"/>
</dbReference>
<evidence type="ECO:0000256" key="10">
    <source>
        <dbReference type="ARBA" id="ARBA00024357"/>
    </source>
</evidence>
<evidence type="ECO:0000256" key="9">
    <source>
        <dbReference type="ARBA" id="ARBA00024310"/>
    </source>
</evidence>
<keyword evidence="5 13" id="KW-0378">Hydrolase</keyword>
<dbReference type="InterPro" id="IPR001650">
    <property type="entry name" value="Helicase_C-like"/>
</dbReference>
<evidence type="ECO:0000256" key="5">
    <source>
        <dbReference type="ARBA" id="ARBA00022801"/>
    </source>
</evidence>
<comment type="function">
    <text evidence="9">ATP-dependent RNA helicase involved in 40S ribosomal subunit biogenesis. Required for the processing and cleavage of 35S pre-rRNA at sites A0, A1, and A2, leading to mature 18S rRNA.</text>
</comment>
<evidence type="ECO:0000256" key="4">
    <source>
        <dbReference type="ARBA" id="ARBA00022741"/>
    </source>
</evidence>
<dbReference type="Proteomes" id="UP000567179">
    <property type="component" value="Unassembled WGS sequence"/>
</dbReference>
<protein>
    <recommendedName>
        <fullName evidence="14">ATP-dependent RNA helicase</fullName>
        <ecNumber evidence="14">3.6.4.13</ecNumber>
    </recommendedName>
</protein>
<dbReference type="SMART" id="SM00490">
    <property type="entry name" value="HELICc"/>
    <property type="match status" value="1"/>
</dbReference>
<evidence type="ECO:0000256" key="7">
    <source>
        <dbReference type="ARBA" id="ARBA00022840"/>
    </source>
</evidence>
<dbReference type="Pfam" id="PF00270">
    <property type="entry name" value="DEAD"/>
    <property type="match status" value="1"/>
</dbReference>
<comment type="subcellular location">
    <subcellularLocation>
        <location evidence="1">Nucleus</location>
        <location evidence="1">Nucleolus</location>
    </subcellularLocation>
</comment>
<dbReference type="SMART" id="SM00487">
    <property type="entry name" value="DEXDc"/>
    <property type="match status" value="1"/>
</dbReference>
<comment type="function">
    <text evidence="14">RNA helicase.</text>
</comment>
<dbReference type="EC" id="3.6.4.13" evidence="14"/>
<dbReference type="Pfam" id="PF13959">
    <property type="entry name" value="CTE_SPB4"/>
    <property type="match status" value="1"/>
</dbReference>
<feature type="compositionally biased region" description="Basic residues" evidence="15">
    <location>
        <begin position="12"/>
        <end position="22"/>
    </location>
</feature>
<dbReference type="InterPro" id="IPR014014">
    <property type="entry name" value="RNA_helicase_DEAD_Q_motif"/>
</dbReference>
<dbReference type="SUPFAM" id="SSF52540">
    <property type="entry name" value="P-loop containing nucleoside triphosphate hydrolases"/>
    <property type="match status" value="1"/>
</dbReference>
<dbReference type="PROSITE" id="PS51192">
    <property type="entry name" value="HELICASE_ATP_BIND_1"/>
    <property type="match status" value="1"/>
</dbReference>
<dbReference type="OrthoDB" id="10259640at2759"/>
<dbReference type="PROSITE" id="PS51194">
    <property type="entry name" value="HELICASE_CTER"/>
    <property type="match status" value="1"/>
</dbReference>
<dbReference type="Pfam" id="PF00271">
    <property type="entry name" value="Helicase_C"/>
    <property type="match status" value="1"/>
</dbReference>
<reference evidence="19 20" key="1">
    <citation type="journal article" date="2020" name="ISME J.">
        <title>Uncovering the hidden diversity of litter-decomposition mechanisms in mushroom-forming fungi.</title>
        <authorList>
            <person name="Floudas D."/>
            <person name="Bentzer J."/>
            <person name="Ahren D."/>
            <person name="Johansson T."/>
            <person name="Persson P."/>
            <person name="Tunlid A."/>
        </authorList>
    </citation>
    <scope>NUCLEOTIDE SEQUENCE [LARGE SCALE GENOMIC DNA]</scope>
    <source>
        <strain evidence="19 20">CBS 101986</strain>
    </source>
</reference>
<accession>A0A8H5AZU0</accession>
<dbReference type="SMART" id="SM01178">
    <property type="entry name" value="DUF4217"/>
    <property type="match status" value="1"/>
</dbReference>
<keyword evidence="2" id="KW-0690">Ribosome biogenesis</keyword>
<evidence type="ECO:0000256" key="12">
    <source>
        <dbReference type="PROSITE-ProRule" id="PRU00552"/>
    </source>
</evidence>
<dbReference type="Gene3D" id="3.40.50.300">
    <property type="entry name" value="P-loop containing nucleotide triphosphate hydrolases"/>
    <property type="match status" value="2"/>
</dbReference>
<evidence type="ECO:0000256" key="11">
    <source>
        <dbReference type="ARBA" id="ARBA00047984"/>
    </source>
</evidence>
<feature type="compositionally biased region" description="Acidic residues" evidence="15">
    <location>
        <begin position="555"/>
        <end position="565"/>
    </location>
</feature>
<dbReference type="InterPro" id="IPR027417">
    <property type="entry name" value="P-loop_NTPase"/>
</dbReference>
<dbReference type="InterPro" id="IPR011545">
    <property type="entry name" value="DEAD/DEAH_box_helicase_dom"/>
</dbReference>
<evidence type="ECO:0000313" key="19">
    <source>
        <dbReference type="EMBL" id="KAF5313132.1"/>
    </source>
</evidence>
<dbReference type="GO" id="GO:0003724">
    <property type="term" value="F:RNA helicase activity"/>
    <property type="evidence" value="ECO:0007669"/>
    <property type="project" value="UniProtKB-EC"/>
</dbReference>
<keyword evidence="3" id="KW-0698">rRNA processing</keyword>
<dbReference type="GO" id="GO:0003723">
    <property type="term" value="F:RNA binding"/>
    <property type="evidence" value="ECO:0007669"/>
    <property type="project" value="UniProtKB-UniRule"/>
</dbReference>
<dbReference type="InterPro" id="IPR014001">
    <property type="entry name" value="Helicase_ATP-bd"/>
</dbReference>
<evidence type="ECO:0000256" key="14">
    <source>
        <dbReference type="RuleBase" id="RU365068"/>
    </source>
</evidence>
<comment type="similarity">
    <text evidence="10">Belongs to the DEAD box helicase family. DDX18/HAS1 subfamily.</text>
</comment>
<sequence>MSAPATTSSSTGKKRTRNRKPKAQSEASAPTTKDAEASTSAAAAAPGKAASSSSPAPEPTPSSEATPVPSSTPAAKTTTSAAQAKGERLPFSTLDLSSQTTRALAEMGMTHMTSVQAKSIPVLLAGKDVLGAARTGSGKTLAFLIPAVELLHRLKFKPMNGTGIIIITPTRELALQIFGVARDLMKYHSQTFGICIGGANRRAEEEKLVKGVNLLVATPGRLWDHLRDTKGFVRRNLKALVIDEADRILEIGFEQQMKDIIAMLPKDERQTMLFSATQTTKVTDLARISLRPGPVHIDVDKEESTSTVATLSQGYVVCPSERRFLLLFTFLKKNLKKKVIVFFSSCNSVKYHSELLNYIDVPVLDLHGKQKQQKRTNTFFEFINAENGILLCTDVAARGLDIPRVDYIVQYDPPDDPRDYIHRVGRTARAGKVGKSLLFLLESELGFLRYLKEAKVPLNEFVFPADRIENVQAQLENLLAKNYNLYRSATAGYRAYLQSYASYSLKKIFNVNALDLTKIAKAFGFKVPPRVNLAIGPGKGESARAGNKRRRDEDTISESEGDEVEANVVEVKKVKTNSSGQTGDGSVKGPMRGKDKARRMETLGSKAVEKEKFRKGKEMKKLGANWSR</sequence>
<dbReference type="InterPro" id="IPR044773">
    <property type="entry name" value="DDX18/Has1_DEADc"/>
</dbReference>
<feature type="domain" description="Helicase ATP-binding" evidence="16">
    <location>
        <begin position="120"/>
        <end position="296"/>
    </location>
</feature>
<name>A0A8H5AZU0_9AGAR</name>
<evidence type="ECO:0000313" key="20">
    <source>
        <dbReference type="Proteomes" id="UP000567179"/>
    </source>
</evidence>
<evidence type="ECO:0000259" key="18">
    <source>
        <dbReference type="PROSITE" id="PS51195"/>
    </source>
</evidence>
<feature type="region of interest" description="Disordered" evidence="15">
    <location>
        <begin position="536"/>
        <end position="628"/>
    </location>
</feature>
<evidence type="ECO:0000259" key="16">
    <source>
        <dbReference type="PROSITE" id="PS51192"/>
    </source>
</evidence>
<dbReference type="InterPro" id="IPR000629">
    <property type="entry name" value="RNA-helicase_DEAD-box_CS"/>
</dbReference>
<evidence type="ECO:0000256" key="8">
    <source>
        <dbReference type="ARBA" id="ARBA00022884"/>
    </source>
</evidence>
<dbReference type="EMBL" id="JAACJJ010000056">
    <property type="protein sequence ID" value="KAF5313132.1"/>
    <property type="molecule type" value="Genomic_DNA"/>
</dbReference>
<dbReference type="PANTHER" id="PTHR24031">
    <property type="entry name" value="RNA HELICASE"/>
    <property type="match status" value="1"/>
</dbReference>
<feature type="short sequence motif" description="Q motif" evidence="12">
    <location>
        <begin position="89"/>
        <end position="117"/>
    </location>
</feature>
<keyword evidence="6 13" id="KW-0347">Helicase</keyword>
<dbReference type="PROSITE" id="PS51195">
    <property type="entry name" value="Q_MOTIF"/>
    <property type="match status" value="1"/>
</dbReference>
<dbReference type="FunFam" id="3.40.50.300:FF:000379">
    <property type="entry name" value="RNA helicase"/>
    <property type="match status" value="1"/>
</dbReference>
<feature type="domain" description="DEAD-box RNA helicase Q" evidence="18">
    <location>
        <begin position="89"/>
        <end position="117"/>
    </location>
</feature>
<dbReference type="CDD" id="cd17942">
    <property type="entry name" value="DEADc_DDX18"/>
    <property type="match status" value="1"/>
</dbReference>
<comment type="caution">
    <text evidence="19">The sequence shown here is derived from an EMBL/GenBank/DDBJ whole genome shotgun (WGS) entry which is preliminary data.</text>
</comment>
<keyword evidence="4 13" id="KW-0547">Nucleotide-binding</keyword>
<evidence type="ECO:0000256" key="2">
    <source>
        <dbReference type="ARBA" id="ARBA00022517"/>
    </source>
</evidence>
<feature type="region of interest" description="Disordered" evidence="15">
    <location>
        <begin position="1"/>
        <end position="94"/>
    </location>
</feature>
<dbReference type="GO" id="GO:0005524">
    <property type="term" value="F:ATP binding"/>
    <property type="evidence" value="ECO:0007669"/>
    <property type="project" value="UniProtKB-UniRule"/>
</dbReference>
<keyword evidence="20" id="KW-1185">Reference proteome</keyword>
<feature type="compositionally biased region" description="Low complexity" evidence="15">
    <location>
        <begin position="37"/>
        <end position="82"/>
    </location>
</feature>
<keyword evidence="7 13" id="KW-0067">ATP-binding</keyword>
<dbReference type="InterPro" id="IPR025313">
    <property type="entry name" value="SPB4-like_CTE"/>
</dbReference>
<keyword evidence="8 14" id="KW-0694">RNA-binding</keyword>
<organism evidence="19 20">
    <name type="scientific">Psilocybe cf. subviscida</name>
    <dbReference type="NCBI Taxonomy" id="2480587"/>
    <lineage>
        <taxon>Eukaryota</taxon>
        <taxon>Fungi</taxon>
        <taxon>Dikarya</taxon>
        <taxon>Basidiomycota</taxon>
        <taxon>Agaricomycotina</taxon>
        <taxon>Agaricomycetes</taxon>
        <taxon>Agaricomycetidae</taxon>
        <taxon>Agaricales</taxon>
        <taxon>Agaricineae</taxon>
        <taxon>Strophariaceae</taxon>
        <taxon>Psilocybe</taxon>
    </lineage>
</organism>
<proteinExistence type="inferred from homology"/>
<comment type="catalytic activity">
    <reaction evidence="11 14">
        <text>ATP + H2O = ADP + phosphate + H(+)</text>
        <dbReference type="Rhea" id="RHEA:13065"/>
        <dbReference type="ChEBI" id="CHEBI:15377"/>
        <dbReference type="ChEBI" id="CHEBI:15378"/>
        <dbReference type="ChEBI" id="CHEBI:30616"/>
        <dbReference type="ChEBI" id="CHEBI:43474"/>
        <dbReference type="ChEBI" id="CHEBI:456216"/>
        <dbReference type="EC" id="3.6.4.13"/>
    </reaction>
</comment>
<gene>
    <name evidence="19" type="ORF">D9619_003341</name>
</gene>